<evidence type="ECO:0000313" key="2">
    <source>
        <dbReference type="Proteomes" id="UP000253606"/>
    </source>
</evidence>
<keyword evidence="2" id="KW-1185">Reference proteome</keyword>
<dbReference type="EMBL" id="CP030840">
    <property type="protein sequence ID" value="AXC12185.1"/>
    <property type="molecule type" value="Genomic_DNA"/>
</dbReference>
<accession>A0A2Z5G0P3</accession>
<proteinExistence type="predicted"/>
<organism evidence="1 2">
    <name type="scientific">Acidisarcina polymorpha</name>
    <dbReference type="NCBI Taxonomy" id="2211140"/>
    <lineage>
        <taxon>Bacteria</taxon>
        <taxon>Pseudomonadati</taxon>
        <taxon>Acidobacteriota</taxon>
        <taxon>Terriglobia</taxon>
        <taxon>Terriglobales</taxon>
        <taxon>Acidobacteriaceae</taxon>
        <taxon>Acidisarcina</taxon>
    </lineage>
</organism>
<evidence type="ECO:0000313" key="1">
    <source>
        <dbReference type="EMBL" id="AXC12185.1"/>
    </source>
</evidence>
<evidence type="ECO:0008006" key="3">
    <source>
        <dbReference type="Google" id="ProtNLM"/>
    </source>
</evidence>
<dbReference type="Proteomes" id="UP000253606">
    <property type="component" value="Chromosome"/>
</dbReference>
<dbReference type="KEGG" id="abas:ACPOL_2881"/>
<reference evidence="1 2" key="1">
    <citation type="journal article" date="2018" name="Front. Microbiol.">
        <title>Hydrolytic Capabilities as a Key to Environmental Success: Chitinolytic and Cellulolytic Acidobacteria From Acidic Sub-arctic Soils and Boreal Peatlands.</title>
        <authorList>
            <person name="Belova S.E."/>
            <person name="Ravin N.V."/>
            <person name="Pankratov T.A."/>
            <person name="Rakitin A.L."/>
            <person name="Ivanova A.A."/>
            <person name="Beletsky A.V."/>
            <person name="Mardanov A.V."/>
            <person name="Sinninghe Damste J.S."/>
            <person name="Dedysh S.N."/>
        </authorList>
    </citation>
    <scope>NUCLEOTIDE SEQUENCE [LARGE SCALE GENOMIC DNA]</scope>
    <source>
        <strain evidence="1 2">SBC82</strain>
    </source>
</reference>
<sequence>MWIKLVNRYGGTHHGYFMPRTTPEGLGVSFPELAYDSPSDVAVALFTFPSEAAFRAYREDVKTDPECGAAEALMRDTGCFLKYERLFLERIER</sequence>
<name>A0A2Z5G0P3_9BACT</name>
<dbReference type="AlphaFoldDB" id="A0A2Z5G0P3"/>
<gene>
    <name evidence="1" type="ORF">ACPOL_2881</name>
</gene>
<protein>
    <recommendedName>
        <fullName evidence="3">NIPSNAP domain-containing protein</fullName>
    </recommendedName>
</protein>